<gene>
    <name evidence="1" type="ORF">KC729_16175</name>
</gene>
<comment type="caution">
    <text evidence="1">The sequence shown here is derived from an EMBL/GenBank/DDBJ whole genome shotgun (WGS) entry which is preliminary data.</text>
</comment>
<dbReference type="AlphaFoldDB" id="A0A956M0T9"/>
<accession>A0A956M0T9</accession>
<evidence type="ECO:0000313" key="2">
    <source>
        <dbReference type="Proteomes" id="UP000697710"/>
    </source>
</evidence>
<evidence type="ECO:0008006" key="3">
    <source>
        <dbReference type="Google" id="ProtNLM"/>
    </source>
</evidence>
<dbReference type="InterPro" id="IPR011042">
    <property type="entry name" value="6-blade_b-propeller_TolB-like"/>
</dbReference>
<dbReference type="Gene3D" id="2.120.10.30">
    <property type="entry name" value="TolB, C-terminal domain"/>
    <property type="match status" value="1"/>
</dbReference>
<feature type="non-terminal residue" evidence="1">
    <location>
        <position position="1"/>
    </location>
</feature>
<dbReference type="Proteomes" id="UP000697710">
    <property type="component" value="Unassembled WGS sequence"/>
</dbReference>
<proteinExistence type="predicted"/>
<reference evidence="1" key="1">
    <citation type="submission" date="2020-04" db="EMBL/GenBank/DDBJ databases">
        <authorList>
            <person name="Zhang T."/>
        </authorList>
    </citation>
    <scope>NUCLEOTIDE SEQUENCE</scope>
    <source>
        <strain evidence="1">HKST-UBA01</strain>
    </source>
</reference>
<dbReference type="SUPFAM" id="SSF63829">
    <property type="entry name" value="Calcium-dependent phosphotriesterase"/>
    <property type="match status" value="1"/>
</dbReference>
<organism evidence="1 2">
    <name type="scientific">Eiseniibacteriota bacterium</name>
    <dbReference type="NCBI Taxonomy" id="2212470"/>
    <lineage>
        <taxon>Bacteria</taxon>
        <taxon>Candidatus Eiseniibacteriota</taxon>
    </lineage>
</organism>
<protein>
    <recommendedName>
        <fullName evidence="3">SMP-30/Gluconolactonase/LRE-like region domain-containing protein</fullName>
    </recommendedName>
</protein>
<name>A0A956M0T9_UNCEI</name>
<dbReference type="EMBL" id="JAGQHR010000614">
    <property type="protein sequence ID" value="MCA9729225.1"/>
    <property type="molecule type" value="Genomic_DNA"/>
</dbReference>
<reference evidence="1" key="2">
    <citation type="journal article" date="2021" name="Microbiome">
        <title>Successional dynamics and alternative stable states in a saline activated sludge microbial community over 9 years.</title>
        <authorList>
            <person name="Wang Y."/>
            <person name="Ye J."/>
            <person name="Ju F."/>
            <person name="Liu L."/>
            <person name="Boyd J.A."/>
            <person name="Deng Y."/>
            <person name="Parks D.H."/>
            <person name="Jiang X."/>
            <person name="Yin X."/>
            <person name="Woodcroft B.J."/>
            <person name="Tyson G.W."/>
            <person name="Hugenholtz P."/>
            <person name="Polz M.F."/>
            <person name="Zhang T."/>
        </authorList>
    </citation>
    <scope>NUCLEOTIDE SEQUENCE</scope>
    <source>
        <strain evidence="1">HKST-UBA01</strain>
    </source>
</reference>
<evidence type="ECO:0000313" key="1">
    <source>
        <dbReference type="EMBL" id="MCA9729225.1"/>
    </source>
</evidence>
<sequence length="213" mass="22832">DVGRSGVRIYDIASGAVLRSVDLPVDGRHHVLNDLALAPDGTAYLSDNQTGDLFRLGPRDTNLEKVSTGMQLLSPQGIVSSDDGSSLYVADYSIGLVRIDLAGESGEALSPIERTSLLGIDGLVRHGHDLIAIQNGVRPHRVLRIELSDDGRTITDVSVLEAAHPEYDEPTLGVLVDDDLYYIANSQWGSLAEDGSVSSGYPVHEPIVLRLPL</sequence>